<reference evidence="2" key="1">
    <citation type="journal article" date="2011" name="Nat. Biotechnol.">
        <title>The genomic sequence of the Chinese hamster ovary (CHO)-K1 cell line.</title>
        <authorList>
            <person name="Xu X."/>
            <person name="Nagarajan H."/>
            <person name="Lewis N.E."/>
            <person name="Pan S."/>
            <person name="Cai Z."/>
            <person name="Liu X."/>
            <person name="Chen W."/>
            <person name="Xie M."/>
            <person name="Wang W."/>
            <person name="Hammond S."/>
            <person name="Andersen M.R."/>
            <person name="Neff N."/>
            <person name="Passarelli B."/>
            <person name="Koh W."/>
            <person name="Fan H.C."/>
            <person name="Wang J."/>
            <person name="Gui Y."/>
            <person name="Lee K.H."/>
            <person name="Betenbaugh M.J."/>
            <person name="Quake S.R."/>
            <person name="Famili I."/>
            <person name="Palsson B.O."/>
            <person name="Wang J."/>
        </authorList>
    </citation>
    <scope>NUCLEOTIDE SEQUENCE [LARGE SCALE GENOMIC DNA]</scope>
    <source>
        <strain evidence="2">CHO K1 cell line</strain>
    </source>
</reference>
<dbReference type="Proteomes" id="UP000001075">
    <property type="component" value="Unassembled WGS sequence"/>
</dbReference>
<protein>
    <submittedName>
        <fullName evidence="1">Uncharacterized protein</fullName>
    </submittedName>
</protein>
<organism evidence="1 2">
    <name type="scientific">Cricetulus griseus</name>
    <name type="common">Chinese hamster</name>
    <name type="synonym">Cricetulus barabensis griseus</name>
    <dbReference type="NCBI Taxonomy" id="10029"/>
    <lineage>
        <taxon>Eukaryota</taxon>
        <taxon>Metazoa</taxon>
        <taxon>Chordata</taxon>
        <taxon>Craniata</taxon>
        <taxon>Vertebrata</taxon>
        <taxon>Euteleostomi</taxon>
        <taxon>Mammalia</taxon>
        <taxon>Eutheria</taxon>
        <taxon>Euarchontoglires</taxon>
        <taxon>Glires</taxon>
        <taxon>Rodentia</taxon>
        <taxon>Myomorpha</taxon>
        <taxon>Muroidea</taxon>
        <taxon>Cricetidae</taxon>
        <taxon>Cricetinae</taxon>
        <taxon>Cricetulus</taxon>
    </lineage>
</organism>
<dbReference type="AlphaFoldDB" id="G3GUQ1"/>
<dbReference type="EMBL" id="JH000031">
    <property type="protein sequence ID" value="EGV98549.1"/>
    <property type="molecule type" value="Genomic_DNA"/>
</dbReference>
<sequence>MSKEQYQTEEKEKIMLTTMTTENTTCGWYLSALQEQGAHFLPSQNLFTKSVWILKDPKGQKIHQSSLEKRAITMCPPYLLKSAEI</sequence>
<accession>G3GUQ1</accession>
<evidence type="ECO:0000313" key="1">
    <source>
        <dbReference type="EMBL" id="EGV98549.1"/>
    </source>
</evidence>
<gene>
    <name evidence="1" type="ORF">I79_001418</name>
</gene>
<proteinExistence type="predicted"/>
<name>G3GUQ1_CRIGR</name>
<evidence type="ECO:0000313" key="2">
    <source>
        <dbReference type="Proteomes" id="UP000001075"/>
    </source>
</evidence>
<dbReference type="InParanoid" id="G3GUQ1"/>